<name>A0A818T489_9BILA</name>
<keyword evidence="5" id="KW-0560">Oxidoreductase</keyword>
<dbReference type="InterPro" id="IPR001128">
    <property type="entry name" value="Cyt_P450"/>
</dbReference>
<dbReference type="CDD" id="cd11055">
    <property type="entry name" value="CYP3A-like"/>
    <property type="match status" value="1"/>
</dbReference>
<dbReference type="EMBL" id="CAJNYU010003507">
    <property type="protein sequence ID" value="CAF3678632.1"/>
    <property type="molecule type" value="Genomic_DNA"/>
</dbReference>
<evidence type="ECO:0000256" key="7">
    <source>
        <dbReference type="ARBA" id="ARBA00023033"/>
    </source>
</evidence>
<dbReference type="Pfam" id="PF13424">
    <property type="entry name" value="TPR_12"/>
    <property type="match status" value="2"/>
</dbReference>
<dbReference type="GO" id="GO:0016705">
    <property type="term" value="F:oxidoreductase activity, acting on paired donors, with incorporation or reduction of molecular oxygen"/>
    <property type="evidence" value="ECO:0007669"/>
    <property type="project" value="InterPro"/>
</dbReference>
<dbReference type="Pfam" id="PF13181">
    <property type="entry name" value="TPR_8"/>
    <property type="match status" value="1"/>
</dbReference>
<gene>
    <name evidence="10" type="ORF">FME351_LOCUS26215</name>
</gene>
<proteinExistence type="inferred from homology"/>
<dbReference type="PROSITE" id="PS50293">
    <property type="entry name" value="TPR_REGION"/>
    <property type="match status" value="1"/>
</dbReference>
<dbReference type="SMART" id="SM00028">
    <property type="entry name" value="TPR"/>
    <property type="match status" value="8"/>
</dbReference>
<evidence type="ECO:0000256" key="6">
    <source>
        <dbReference type="ARBA" id="ARBA00023004"/>
    </source>
</evidence>
<dbReference type="GO" id="GO:0020037">
    <property type="term" value="F:heme binding"/>
    <property type="evidence" value="ECO:0007669"/>
    <property type="project" value="InterPro"/>
</dbReference>
<comment type="similarity">
    <text evidence="2">Belongs to the cytochrome P450 family.</text>
</comment>
<dbReference type="Pfam" id="PF13374">
    <property type="entry name" value="TPR_10"/>
    <property type="match status" value="2"/>
</dbReference>
<keyword evidence="7" id="KW-0503">Monooxygenase</keyword>
<dbReference type="SUPFAM" id="SSF81901">
    <property type="entry name" value="HCP-like"/>
    <property type="match status" value="1"/>
</dbReference>
<feature type="repeat" description="TPR" evidence="9">
    <location>
        <begin position="356"/>
        <end position="389"/>
    </location>
</feature>
<comment type="cofactor">
    <cofactor evidence="1 8">
        <name>heme</name>
        <dbReference type="ChEBI" id="CHEBI:30413"/>
    </cofactor>
</comment>
<dbReference type="Proteomes" id="UP000663869">
    <property type="component" value="Unassembled WGS sequence"/>
</dbReference>
<feature type="repeat" description="TPR" evidence="9">
    <location>
        <begin position="230"/>
        <end position="263"/>
    </location>
</feature>
<keyword evidence="4 8" id="KW-0479">Metal-binding</keyword>
<evidence type="ECO:0000256" key="1">
    <source>
        <dbReference type="ARBA" id="ARBA00001971"/>
    </source>
</evidence>
<evidence type="ECO:0000256" key="5">
    <source>
        <dbReference type="ARBA" id="ARBA00023002"/>
    </source>
</evidence>
<dbReference type="GO" id="GO:0008395">
    <property type="term" value="F:steroid hydroxylase activity"/>
    <property type="evidence" value="ECO:0007669"/>
    <property type="project" value="TreeGrafter"/>
</dbReference>
<evidence type="ECO:0000256" key="2">
    <source>
        <dbReference type="ARBA" id="ARBA00010617"/>
    </source>
</evidence>
<evidence type="ECO:0000256" key="3">
    <source>
        <dbReference type="ARBA" id="ARBA00022617"/>
    </source>
</evidence>
<keyword evidence="9" id="KW-0802">TPR repeat</keyword>
<feature type="repeat" description="TPR" evidence="9">
    <location>
        <begin position="104"/>
        <end position="137"/>
    </location>
</feature>
<dbReference type="PROSITE" id="PS50005">
    <property type="entry name" value="TPR"/>
    <property type="match status" value="7"/>
</dbReference>
<dbReference type="InterPro" id="IPR019734">
    <property type="entry name" value="TPR_rpt"/>
</dbReference>
<sequence>MPFASIRSLSEFEEEDEILFSVNSVLYIIDINQTNEGLWCIKLSWTNETDQQLNNLAERLREEIQGSTAWHRLGYFVIQLGEYSTAEEIYAIFLDHISDSNEEAKIYFQLGLIKDKLGQYVQAISFYTKSVEIFQAKKTLHHIDLAVALSSIGTVYRKIVDYSKALFYCEKALDIAENALPTDSPSLATSYNNIGNIYIDLGEYSKALSFYEKALNIFEISLPKNHPTMAKSYNSIGMVYYNLSDYLKSISFYKQAIDICEKSLPPNHPDMVQSFNNLALANINIGKYGEALLYFEKALRIHQQSLTKSHPDLGQTYNNIGLVYCKMNDFLQASVFYKRALEIYKKSLPLNHPYLAQLYENIGRMHKYVNDQETALKYFDKVVTIRRKVLPPNHPDLARSLTNIGNFYWVRKNNIFHRLGIPGPARIPLGEFFHVIQKGARINDVDLIRKYGKVVGRTIEGITGPFEHGLPVLKDEQWKNARSIVSPTFSSAKLKAMYTLMNETSDTYRDRLLEYADKKEIFNINTLTEKYTLDTISSCLFGIETNSLKNENATLIKHLKKFFTIDFTNIFLYMLVISPRLARYLAKKGYSIFPSDTINYVSNIVNHVISQRRQHLERRNDFIQMMIDHEEAVKVEEAMTEQTKAKDPQQQWGTLKKSLNDKEIFAQGLVFLAAGFETTSVLLSFFFYVMATEPIVQEKVYEEIQQELGDDEISYEKVNQLQYLDMVINETLRMYPPFIKLDRVASQDYQLGDYHMPKGSFVTVPIYPIHHDPEYWPEPENFIAERFSPAEKAKRHPMTFLPFDDGPRNCIGMRFALLEAKIAIAKALRVVEFEKCEKTEVPP</sequence>
<protein>
    <recommendedName>
        <fullName evidence="12">Cytochrome P450</fullName>
    </recommendedName>
</protein>
<feature type="repeat" description="TPR" evidence="9">
    <location>
        <begin position="146"/>
        <end position="179"/>
    </location>
</feature>
<dbReference type="AlphaFoldDB" id="A0A818T489"/>
<dbReference type="InterPro" id="IPR011990">
    <property type="entry name" value="TPR-like_helical_dom_sf"/>
</dbReference>
<keyword evidence="3 8" id="KW-0349">Heme</keyword>
<dbReference type="Pfam" id="PF00067">
    <property type="entry name" value="p450"/>
    <property type="match status" value="1"/>
</dbReference>
<organism evidence="10 11">
    <name type="scientific">Rotaria socialis</name>
    <dbReference type="NCBI Taxonomy" id="392032"/>
    <lineage>
        <taxon>Eukaryota</taxon>
        <taxon>Metazoa</taxon>
        <taxon>Spiralia</taxon>
        <taxon>Gnathifera</taxon>
        <taxon>Rotifera</taxon>
        <taxon>Eurotatoria</taxon>
        <taxon>Bdelloidea</taxon>
        <taxon>Philodinida</taxon>
        <taxon>Philodinidae</taxon>
        <taxon>Rotaria</taxon>
    </lineage>
</organism>
<dbReference type="InterPro" id="IPR036396">
    <property type="entry name" value="Cyt_P450_sf"/>
</dbReference>
<reference evidence="10" key="1">
    <citation type="submission" date="2021-02" db="EMBL/GenBank/DDBJ databases">
        <authorList>
            <person name="Nowell W R."/>
        </authorList>
    </citation>
    <scope>NUCLEOTIDE SEQUENCE</scope>
</reference>
<evidence type="ECO:0000313" key="10">
    <source>
        <dbReference type="EMBL" id="CAF3678632.1"/>
    </source>
</evidence>
<dbReference type="PANTHER" id="PTHR24302:SF15">
    <property type="entry name" value="FATTY-ACID PEROXYGENASE"/>
    <property type="match status" value="1"/>
</dbReference>
<dbReference type="InterPro" id="IPR050705">
    <property type="entry name" value="Cytochrome_P450_3A"/>
</dbReference>
<evidence type="ECO:0000256" key="9">
    <source>
        <dbReference type="PROSITE-ProRule" id="PRU00339"/>
    </source>
</evidence>
<feature type="repeat" description="TPR" evidence="9">
    <location>
        <begin position="188"/>
        <end position="221"/>
    </location>
</feature>
<dbReference type="PRINTS" id="PR00385">
    <property type="entry name" value="P450"/>
</dbReference>
<comment type="caution">
    <text evidence="10">The sequence shown here is derived from an EMBL/GenBank/DDBJ whole genome shotgun (WGS) entry which is preliminary data.</text>
</comment>
<feature type="binding site" description="axial binding residue" evidence="8">
    <location>
        <position position="810"/>
    </location>
    <ligand>
        <name>heme</name>
        <dbReference type="ChEBI" id="CHEBI:30413"/>
    </ligand>
    <ligandPart>
        <name>Fe</name>
        <dbReference type="ChEBI" id="CHEBI:18248"/>
    </ligandPart>
</feature>
<dbReference type="GO" id="GO:0005506">
    <property type="term" value="F:iron ion binding"/>
    <property type="evidence" value="ECO:0007669"/>
    <property type="project" value="InterPro"/>
</dbReference>
<evidence type="ECO:0000256" key="8">
    <source>
        <dbReference type="PIRSR" id="PIRSR602402-1"/>
    </source>
</evidence>
<dbReference type="Gene3D" id="1.10.630.10">
    <property type="entry name" value="Cytochrome P450"/>
    <property type="match status" value="1"/>
</dbReference>
<dbReference type="Gene3D" id="1.25.40.10">
    <property type="entry name" value="Tetratricopeptide repeat domain"/>
    <property type="match status" value="4"/>
</dbReference>
<dbReference type="SUPFAM" id="SSF48452">
    <property type="entry name" value="TPR-like"/>
    <property type="match status" value="1"/>
</dbReference>
<feature type="repeat" description="TPR" evidence="9">
    <location>
        <begin position="314"/>
        <end position="347"/>
    </location>
</feature>
<keyword evidence="6 8" id="KW-0408">Iron</keyword>
<accession>A0A818T489</accession>
<dbReference type="InterPro" id="IPR002402">
    <property type="entry name" value="Cyt_P450_E_grp-II"/>
</dbReference>
<dbReference type="FunFam" id="1.10.630.10:FF:000182">
    <property type="entry name" value="Cytochrome P450 3A4"/>
    <property type="match status" value="1"/>
</dbReference>
<evidence type="ECO:0000256" key="4">
    <source>
        <dbReference type="ARBA" id="ARBA00022723"/>
    </source>
</evidence>
<feature type="repeat" description="TPR" evidence="9">
    <location>
        <begin position="272"/>
        <end position="305"/>
    </location>
</feature>
<dbReference type="PRINTS" id="PR00464">
    <property type="entry name" value="EP450II"/>
</dbReference>
<dbReference type="SUPFAM" id="SSF48264">
    <property type="entry name" value="Cytochrome P450"/>
    <property type="match status" value="1"/>
</dbReference>
<evidence type="ECO:0008006" key="12">
    <source>
        <dbReference type="Google" id="ProtNLM"/>
    </source>
</evidence>
<dbReference type="PANTHER" id="PTHR24302">
    <property type="entry name" value="CYTOCHROME P450 FAMILY 3"/>
    <property type="match status" value="1"/>
</dbReference>
<evidence type="ECO:0000313" key="11">
    <source>
        <dbReference type="Proteomes" id="UP000663869"/>
    </source>
</evidence>